<feature type="transmembrane region" description="Helical" evidence="1">
    <location>
        <begin position="81"/>
        <end position="100"/>
    </location>
</feature>
<keyword evidence="1" id="KW-0812">Transmembrane</keyword>
<proteinExistence type="predicted"/>
<feature type="transmembrane region" description="Helical" evidence="1">
    <location>
        <begin position="141"/>
        <end position="163"/>
    </location>
</feature>
<reference evidence="2 3" key="1">
    <citation type="submission" date="2020-11" db="EMBL/GenBank/DDBJ databases">
        <title>Complete genome sequence for Salinimonas sp. strain G2-b.</title>
        <authorList>
            <person name="Park S.-J."/>
        </authorList>
    </citation>
    <scope>NUCLEOTIDE SEQUENCE [LARGE SCALE GENOMIC DNA]</scope>
    <source>
        <strain evidence="2 3">G2-b</strain>
    </source>
</reference>
<evidence type="ECO:0000313" key="2">
    <source>
        <dbReference type="EMBL" id="QPG04380.1"/>
    </source>
</evidence>
<dbReference type="Pfam" id="PF11086">
    <property type="entry name" value="DUF2878"/>
    <property type="match status" value="1"/>
</dbReference>
<dbReference type="RefSeq" id="WP_195809476.1">
    <property type="nucleotide sequence ID" value="NZ_CP064795.1"/>
</dbReference>
<name>A0A7S9DV23_9ALTE</name>
<feature type="transmembrane region" description="Helical" evidence="1">
    <location>
        <begin position="54"/>
        <end position="75"/>
    </location>
</feature>
<gene>
    <name evidence="2" type="ORF">IT774_08850</name>
</gene>
<dbReference type="EMBL" id="CP064795">
    <property type="protein sequence ID" value="QPG04380.1"/>
    <property type="molecule type" value="Genomic_DNA"/>
</dbReference>
<organism evidence="2 3">
    <name type="scientific">Salinimonas marina</name>
    <dbReference type="NCBI Taxonomy" id="2785918"/>
    <lineage>
        <taxon>Bacteria</taxon>
        <taxon>Pseudomonadati</taxon>
        <taxon>Pseudomonadota</taxon>
        <taxon>Gammaproteobacteria</taxon>
        <taxon>Alteromonadales</taxon>
        <taxon>Alteromonadaceae</taxon>
        <taxon>Alteromonas/Salinimonas group</taxon>
        <taxon>Salinimonas</taxon>
    </lineage>
</organism>
<dbReference type="KEGG" id="smaa:IT774_08850"/>
<dbReference type="InterPro" id="IPR021306">
    <property type="entry name" value="DUF2878"/>
</dbReference>
<dbReference type="AlphaFoldDB" id="A0A7S9DV23"/>
<sequence>MNRNTLNKLVNFVWFQSIWVLAIFTQYQFWWALAVLLVVFFLMTSQPRLDAVCMLLVVALGTLVDSALTLTGMFAFSGPVYGVPIPLWLVALWAGFSLTLGHSLNYLQGRPGISALLGVIFGPLSYWAGARFGAVDFPNSLIFTLIILAVVWGLLFPLCMYVYKICQTRLSPKQVSN</sequence>
<accession>A0A7S9DV23</accession>
<keyword evidence="1" id="KW-1133">Transmembrane helix</keyword>
<evidence type="ECO:0000256" key="1">
    <source>
        <dbReference type="SAM" id="Phobius"/>
    </source>
</evidence>
<evidence type="ECO:0000313" key="3">
    <source>
        <dbReference type="Proteomes" id="UP000595095"/>
    </source>
</evidence>
<keyword evidence="3" id="KW-1185">Reference proteome</keyword>
<feature type="transmembrane region" description="Helical" evidence="1">
    <location>
        <begin position="12"/>
        <end position="42"/>
    </location>
</feature>
<feature type="transmembrane region" description="Helical" evidence="1">
    <location>
        <begin position="112"/>
        <end position="129"/>
    </location>
</feature>
<protein>
    <submittedName>
        <fullName evidence="2">DUF2878 domain-containing protein</fullName>
    </submittedName>
</protein>
<keyword evidence="1" id="KW-0472">Membrane</keyword>
<dbReference type="Proteomes" id="UP000595095">
    <property type="component" value="Chromosome"/>
</dbReference>